<name>A0A0A9HTX8_ARUDO</name>
<evidence type="ECO:0000313" key="1">
    <source>
        <dbReference type="EMBL" id="JAE38356.1"/>
    </source>
</evidence>
<accession>A0A0A9HTX8</accession>
<organism evidence="1">
    <name type="scientific">Arundo donax</name>
    <name type="common">Giant reed</name>
    <name type="synonym">Donax arundinaceus</name>
    <dbReference type="NCBI Taxonomy" id="35708"/>
    <lineage>
        <taxon>Eukaryota</taxon>
        <taxon>Viridiplantae</taxon>
        <taxon>Streptophyta</taxon>
        <taxon>Embryophyta</taxon>
        <taxon>Tracheophyta</taxon>
        <taxon>Spermatophyta</taxon>
        <taxon>Magnoliopsida</taxon>
        <taxon>Liliopsida</taxon>
        <taxon>Poales</taxon>
        <taxon>Poaceae</taxon>
        <taxon>PACMAD clade</taxon>
        <taxon>Arundinoideae</taxon>
        <taxon>Arundineae</taxon>
        <taxon>Arundo</taxon>
    </lineage>
</organism>
<dbReference type="AlphaFoldDB" id="A0A0A9HTX8"/>
<sequence>MLHHPLAKQVNMHLWLISGSKLLMKCGQTVKTTMRTNT</sequence>
<proteinExistence type="predicted"/>
<protein>
    <submittedName>
        <fullName evidence="1">Uncharacterized protein</fullName>
    </submittedName>
</protein>
<dbReference type="EMBL" id="GBRH01159540">
    <property type="protein sequence ID" value="JAE38356.1"/>
    <property type="molecule type" value="Transcribed_RNA"/>
</dbReference>
<reference evidence="1" key="1">
    <citation type="submission" date="2014-09" db="EMBL/GenBank/DDBJ databases">
        <authorList>
            <person name="Magalhaes I.L.F."/>
            <person name="Oliveira U."/>
            <person name="Santos F.R."/>
            <person name="Vidigal T.H.D.A."/>
            <person name="Brescovit A.D."/>
            <person name="Santos A.J."/>
        </authorList>
    </citation>
    <scope>NUCLEOTIDE SEQUENCE</scope>
    <source>
        <tissue evidence="1">Shoot tissue taken approximately 20 cm above the soil surface</tissue>
    </source>
</reference>
<reference evidence="1" key="2">
    <citation type="journal article" date="2015" name="Data Brief">
        <title>Shoot transcriptome of the giant reed, Arundo donax.</title>
        <authorList>
            <person name="Barrero R.A."/>
            <person name="Guerrero F.D."/>
            <person name="Moolhuijzen P."/>
            <person name="Goolsby J.A."/>
            <person name="Tidwell J."/>
            <person name="Bellgard S.E."/>
            <person name="Bellgard M.I."/>
        </authorList>
    </citation>
    <scope>NUCLEOTIDE SEQUENCE</scope>
    <source>
        <tissue evidence="1">Shoot tissue taken approximately 20 cm above the soil surface</tissue>
    </source>
</reference>